<reference evidence="7" key="2">
    <citation type="submission" date="2021-04" db="EMBL/GenBank/DDBJ databases">
        <authorList>
            <person name="Podell S."/>
        </authorList>
    </citation>
    <scope>NUCLEOTIDE SEQUENCE</scope>
    <source>
        <strain evidence="7">Hildebrandi</strain>
    </source>
</reference>
<proteinExistence type="inferred from homology"/>
<dbReference type="GO" id="GO:0016020">
    <property type="term" value="C:membrane"/>
    <property type="evidence" value="ECO:0007669"/>
    <property type="project" value="UniProtKB-SubCell"/>
</dbReference>
<protein>
    <submittedName>
        <fullName evidence="7">FUN14 family protein</fullName>
    </submittedName>
</protein>
<reference evidence="7" key="1">
    <citation type="journal article" date="2021" name="Sci. Rep.">
        <title>Diploid genomic architecture of Nitzschia inconspicua, an elite biomass production diatom.</title>
        <authorList>
            <person name="Oliver A."/>
            <person name="Podell S."/>
            <person name="Pinowska A."/>
            <person name="Traller J.C."/>
            <person name="Smith S.R."/>
            <person name="McClure R."/>
            <person name="Beliaev A."/>
            <person name="Bohutskyi P."/>
            <person name="Hill E.A."/>
            <person name="Rabines A."/>
            <person name="Zheng H."/>
            <person name="Allen L.Z."/>
            <person name="Kuo A."/>
            <person name="Grigoriev I.V."/>
            <person name="Allen A.E."/>
            <person name="Hazlebeck D."/>
            <person name="Allen E.E."/>
        </authorList>
    </citation>
    <scope>NUCLEOTIDE SEQUENCE</scope>
    <source>
        <strain evidence="7">Hildebrandi</strain>
    </source>
</reference>
<dbReference type="InterPro" id="IPR007014">
    <property type="entry name" value="FUN14"/>
</dbReference>
<evidence type="ECO:0000313" key="8">
    <source>
        <dbReference type="EMBL" id="KAG7361436.1"/>
    </source>
</evidence>
<keyword evidence="3 6" id="KW-0812">Transmembrane</keyword>
<accession>A0A9K3L593</accession>
<evidence type="ECO:0000256" key="4">
    <source>
        <dbReference type="ARBA" id="ARBA00022989"/>
    </source>
</evidence>
<keyword evidence="4 6" id="KW-1133">Transmembrane helix</keyword>
<dbReference type="Proteomes" id="UP000693970">
    <property type="component" value="Unassembled WGS sequence"/>
</dbReference>
<gene>
    <name evidence="7" type="ORF">IV203_000479</name>
    <name evidence="8" type="ORF">IV203_036536</name>
</gene>
<dbReference type="AlphaFoldDB" id="A0A9K3L593"/>
<dbReference type="Pfam" id="PF04930">
    <property type="entry name" value="FUN14"/>
    <property type="match status" value="1"/>
</dbReference>
<dbReference type="PANTHER" id="PTHR21346">
    <property type="entry name" value="FUN14 DOMAIN CONTAINING"/>
    <property type="match status" value="1"/>
</dbReference>
<keyword evidence="9" id="KW-1185">Reference proteome</keyword>
<dbReference type="EMBL" id="JAGRRH010000013">
    <property type="protein sequence ID" value="KAG7361436.1"/>
    <property type="molecule type" value="Genomic_DNA"/>
</dbReference>
<feature type="transmembrane region" description="Helical" evidence="6">
    <location>
        <begin position="20"/>
        <end position="38"/>
    </location>
</feature>
<evidence type="ECO:0000256" key="5">
    <source>
        <dbReference type="ARBA" id="ARBA00023136"/>
    </source>
</evidence>
<name>A0A9K3L593_9STRA</name>
<organism evidence="7 9">
    <name type="scientific">Nitzschia inconspicua</name>
    <dbReference type="NCBI Taxonomy" id="303405"/>
    <lineage>
        <taxon>Eukaryota</taxon>
        <taxon>Sar</taxon>
        <taxon>Stramenopiles</taxon>
        <taxon>Ochrophyta</taxon>
        <taxon>Bacillariophyta</taxon>
        <taxon>Bacillariophyceae</taxon>
        <taxon>Bacillariophycidae</taxon>
        <taxon>Bacillariales</taxon>
        <taxon>Bacillariaceae</taxon>
        <taxon>Nitzschia</taxon>
    </lineage>
</organism>
<evidence type="ECO:0000256" key="2">
    <source>
        <dbReference type="ARBA" id="ARBA00009160"/>
    </source>
</evidence>
<evidence type="ECO:0000313" key="9">
    <source>
        <dbReference type="Proteomes" id="UP000693970"/>
    </source>
</evidence>
<comment type="similarity">
    <text evidence="2">Belongs to the FUN14 family.</text>
</comment>
<evidence type="ECO:0000256" key="3">
    <source>
        <dbReference type="ARBA" id="ARBA00022692"/>
    </source>
</evidence>
<sequence length="125" mass="13346">MSSSDPVDVVKQYIEKNKDALSQISFGGVMGYCSGLAFRKASRFAAVIIGAGFMGLQGAKSLGYIEVDWNKIKDDAIKPLDANKDGKLDADDAQIWWQKSQVVLKDSIPGAGGFSAGFLLGARRG</sequence>
<evidence type="ECO:0000256" key="1">
    <source>
        <dbReference type="ARBA" id="ARBA00004370"/>
    </source>
</evidence>
<evidence type="ECO:0000256" key="6">
    <source>
        <dbReference type="SAM" id="Phobius"/>
    </source>
</evidence>
<dbReference type="OrthoDB" id="163794at2759"/>
<comment type="caution">
    <text evidence="7">The sequence shown here is derived from an EMBL/GenBank/DDBJ whole genome shotgun (WGS) entry which is preliminary data.</text>
</comment>
<dbReference type="EMBL" id="JAGRRH010000015">
    <property type="protein sequence ID" value="KAG7355793.1"/>
    <property type="molecule type" value="Genomic_DNA"/>
</dbReference>
<comment type="subcellular location">
    <subcellularLocation>
        <location evidence="1">Membrane</location>
    </subcellularLocation>
</comment>
<evidence type="ECO:0000313" key="7">
    <source>
        <dbReference type="EMBL" id="KAG7355793.1"/>
    </source>
</evidence>
<dbReference type="PANTHER" id="PTHR21346:SF10">
    <property type="entry name" value="TRANSMEMBRANE PROTEIN"/>
    <property type="match status" value="1"/>
</dbReference>
<keyword evidence="5 6" id="KW-0472">Membrane</keyword>